<dbReference type="EMBL" id="BART01034901">
    <property type="protein sequence ID" value="GAH08880.1"/>
    <property type="molecule type" value="Genomic_DNA"/>
</dbReference>
<feature type="compositionally biased region" description="Polar residues" evidence="1">
    <location>
        <begin position="36"/>
        <end position="49"/>
    </location>
</feature>
<dbReference type="AlphaFoldDB" id="X1DKQ8"/>
<evidence type="ECO:0000256" key="1">
    <source>
        <dbReference type="SAM" id="MobiDB-lite"/>
    </source>
</evidence>
<comment type="caution">
    <text evidence="2">The sequence shown here is derived from an EMBL/GenBank/DDBJ whole genome shotgun (WGS) entry which is preliminary data.</text>
</comment>
<gene>
    <name evidence="2" type="ORF">S01H4_59494</name>
</gene>
<accession>X1DKQ8</accession>
<feature type="non-terminal residue" evidence="2">
    <location>
        <position position="1"/>
    </location>
</feature>
<proteinExistence type="predicted"/>
<name>X1DKQ8_9ZZZZ</name>
<organism evidence="2">
    <name type="scientific">marine sediment metagenome</name>
    <dbReference type="NCBI Taxonomy" id="412755"/>
    <lineage>
        <taxon>unclassified sequences</taxon>
        <taxon>metagenomes</taxon>
        <taxon>ecological metagenomes</taxon>
    </lineage>
</organism>
<evidence type="ECO:0000313" key="2">
    <source>
        <dbReference type="EMBL" id="GAH08880.1"/>
    </source>
</evidence>
<feature type="region of interest" description="Disordered" evidence="1">
    <location>
        <begin position="1"/>
        <end position="20"/>
    </location>
</feature>
<reference evidence="2" key="1">
    <citation type="journal article" date="2014" name="Front. Microbiol.">
        <title>High frequency of phylogenetically diverse reductive dehalogenase-homologous genes in deep subseafloor sedimentary metagenomes.</title>
        <authorList>
            <person name="Kawai M."/>
            <person name="Futagami T."/>
            <person name="Toyoda A."/>
            <person name="Takaki Y."/>
            <person name="Nishi S."/>
            <person name="Hori S."/>
            <person name="Arai W."/>
            <person name="Tsubouchi T."/>
            <person name="Morono Y."/>
            <person name="Uchiyama I."/>
            <person name="Ito T."/>
            <person name="Fujiyama A."/>
            <person name="Inagaki F."/>
            <person name="Takami H."/>
        </authorList>
    </citation>
    <scope>NUCLEOTIDE SEQUENCE</scope>
    <source>
        <strain evidence="2">Expedition CK06-06</strain>
    </source>
</reference>
<sequence length="59" mass="6774">KRIKDRLDNVYKPRSSRDSNYEMINDSAENLDKYLSPNTIDSPAANSGTRGNGYCSYRR</sequence>
<feature type="region of interest" description="Disordered" evidence="1">
    <location>
        <begin position="34"/>
        <end position="59"/>
    </location>
</feature>
<protein>
    <submittedName>
        <fullName evidence="2">Uncharacterized protein</fullName>
    </submittedName>
</protein>